<evidence type="ECO:0000313" key="5">
    <source>
        <dbReference type="EMBL" id="CAF9903708.1"/>
    </source>
</evidence>
<dbReference type="Gene3D" id="6.10.250.1770">
    <property type="match status" value="1"/>
</dbReference>
<dbReference type="GO" id="GO:0032545">
    <property type="term" value="C:CURI complex"/>
    <property type="evidence" value="ECO:0007669"/>
    <property type="project" value="TreeGrafter"/>
</dbReference>
<dbReference type="EMBL" id="CAJPDQ010000001">
    <property type="protein sequence ID" value="CAF9903708.1"/>
    <property type="molecule type" value="Genomic_DNA"/>
</dbReference>
<reference evidence="5" key="1">
    <citation type="submission" date="2021-03" db="EMBL/GenBank/DDBJ databases">
        <authorList>
            <person name="Tagirdzhanova G."/>
        </authorList>
    </citation>
    <scope>NUCLEOTIDE SEQUENCE</scope>
</reference>
<feature type="domain" description="Rrp7 RRM-like N-terminal" evidence="4">
    <location>
        <begin position="11"/>
        <end position="189"/>
    </location>
</feature>
<accession>A0A8H3EEH5</accession>
<dbReference type="CDD" id="cd12950">
    <property type="entry name" value="RRP7_Rrp7p"/>
    <property type="match status" value="1"/>
</dbReference>
<dbReference type="PANTHER" id="PTHR13191">
    <property type="entry name" value="RIBOSOMAL RNA PROCESSING PROTEIN 7-RELATED"/>
    <property type="match status" value="1"/>
</dbReference>
<dbReference type="AlphaFoldDB" id="A0A8H3EEH5"/>
<keyword evidence="2" id="KW-0175">Coiled coil</keyword>
<dbReference type="CDD" id="cd12293">
    <property type="entry name" value="dRRM_Rrp7p"/>
    <property type="match status" value="1"/>
</dbReference>
<dbReference type="InterPro" id="IPR040447">
    <property type="entry name" value="RRM_Rrp7"/>
</dbReference>
<dbReference type="GO" id="GO:0000028">
    <property type="term" value="P:ribosomal small subunit assembly"/>
    <property type="evidence" value="ECO:0007669"/>
    <property type="project" value="TreeGrafter"/>
</dbReference>
<dbReference type="InterPro" id="IPR040446">
    <property type="entry name" value="RRP7"/>
</dbReference>
<evidence type="ECO:0000259" key="4">
    <source>
        <dbReference type="Pfam" id="PF17799"/>
    </source>
</evidence>
<dbReference type="InterPro" id="IPR024326">
    <property type="entry name" value="RRP7_C"/>
</dbReference>
<protein>
    <recommendedName>
        <fullName evidence="7">Ribosomal RNA-processing protein 7</fullName>
    </recommendedName>
</protein>
<feature type="coiled-coil region" evidence="2">
    <location>
        <begin position="241"/>
        <end position="298"/>
    </location>
</feature>
<gene>
    <name evidence="5" type="ORF">GOMPHAMPRED_000507</name>
</gene>
<evidence type="ECO:0000259" key="3">
    <source>
        <dbReference type="Pfam" id="PF12923"/>
    </source>
</evidence>
<dbReference type="Proteomes" id="UP000664169">
    <property type="component" value="Unassembled WGS sequence"/>
</dbReference>
<feature type="domain" description="Ribosomal RNA-processing protein 7 C-terminal" evidence="3">
    <location>
        <begin position="193"/>
        <end position="303"/>
    </location>
</feature>
<dbReference type="Pfam" id="PF17799">
    <property type="entry name" value="RRM_Rrp7"/>
    <property type="match status" value="1"/>
</dbReference>
<proteinExistence type="inferred from homology"/>
<dbReference type="OrthoDB" id="5390at2759"/>
<evidence type="ECO:0000256" key="2">
    <source>
        <dbReference type="SAM" id="Coils"/>
    </source>
</evidence>
<dbReference type="GO" id="GO:0034456">
    <property type="term" value="C:UTP-C complex"/>
    <property type="evidence" value="ECO:0007669"/>
    <property type="project" value="TreeGrafter"/>
</dbReference>
<sequence length="307" mass="34295">MSAEVEIPAKVSDYHVLPLRLPSHPAVHFEAMHYIYFKLHTPSVPTPESSRSLFLVNIPIDSTAIHLKHLFSKQIGLPAGRIVDVIFNETPTKKKTPPASAVLGKASKKRKRGSEEEAVLEVESTLPSTWDREIYTSGSSATIVFVDKASLDAAVKATRAFSTKGNKVTWGDGIANKTAKLGSHRYLAHASLTFPPRDSLLSAVNNYMTIFNANQDIAAKALARKRSMPDEDGFVTVTRGGRNAAARMEDAQESLERQKERQKGLNDFYRFQGREARKEKALELVKRFEEDKEKVKQMKARRKSFKA</sequence>
<name>A0A8H3EEH5_9LECA</name>
<evidence type="ECO:0008006" key="7">
    <source>
        <dbReference type="Google" id="ProtNLM"/>
    </source>
</evidence>
<evidence type="ECO:0000256" key="1">
    <source>
        <dbReference type="ARBA" id="ARBA00006110"/>
    </source>
</evidence>
<dbReference type="GO" id="GO:0006364">
    <property type="term" value="P:rRNA processing"/>
    <property type="evidence" value="ECO:0007669"/>
    <property type="project" value="TreeGrafter"/>
</dbReference>
<keyword evidence="6" id="KW-1185">Reference proteome</keyword>
<organism evidence="5 6">
    <name type="scientific">Gomphillus americanus</name>
    <dbReference type="NCBI Taxonomy" id="1940652"/>
    <lineage>
        <taxon>Eukaryota</taxon>
        <taxon>Fungi</taxon>
        <taxon>Dikarya</taxon>
        <taxon>Ascomycota</taxon>
        <taxon>Pezizomycotina</taxon>
        <taxon>Lecanoromycetes</taxon>
        <taxon>OSLEUM clade</taxon>
        <taxon>Ostropomycetidae</taxon>
        <taxon>Ostropales</taxon>
        <taxon>Graphidaceae</taxon>
        <taxon>Gomphilloideae</taxon>
        <taxon>Gomphillus</taxon>
    </lineage>
</organism>
<dbReference type="Pfam" id="PF12923">
    <property type="entry name" value="RRP7"/>
    <property type="match status" value="1"/>
</dbReference>
<evidence type="ECO:0000313" key="6">
    <source>
        <dbReference type="Proteomes" id="UP000664169"/>
    </source>
</evidence>
<comment type="caution">
    <text evidence="5">The sequence shown here is derived from an EMBL/GenBank/DDBJ whole genome shotgun (WGS) entry which is preliminary data.</text>
</comment>
<dbReference type="PANTHER" id="PTHR13191:SF0">
    <property type="entry name" value="RIBOSOMAL RNA-PROCESSING PROTEIN 7 HOMOLOG A-RELATED"/>
    <property type="match status" value="1"/>
</dbReference>
<comment type="similarity">
    <text evidence="1">Belongs to the RRP7 family.</text>
</comment>